<dbReference type="RefSeq" id="WP_200966220.1">
    <property type="nucleotide sequence ID" value="NZ_BMAQ01000009.1"/>
</dbReference>
<reference evidence="3" key="1">
    <citation type="submission" date="2020-08" db="EMBL/GenBank/DDBJ databases">
        <authorList>
            <person name="Uke A."/>
            <person name="Chhe C."/>
            <person name="Baramee S."/>
            <person name="Kosugi A."/>
        </authorList>
    </citation>
    <scope>NUCLEOTIDE SEQUENCE</scope>
    <source>
        <strain evidence="3">DA-C8</strain>
    </source>
</reference>
<name>A0A916QG80_9BACL</name>
<organism evidence="3 4">
    <name type="scientific">Insulibacter thermoxylanivorax</name>
    <dbReference type="NCBI Taxonomy" id="2749268"/>
    <lineage>
        <taxon>Bacteria</taxon>
        <taxon>Bacillati</taxon>
        <taxon>Bacillota</taxon>
        <taxon>Bacilli</taxon>
        <taxon>Bacillales</taxon>
        <taxon>Paenibacillaceae</taxon>
        <taxon>Insulibacter</taxon>
    </lineage>
</organism>
<evidence type="ECO:0000313" key="3">
    <source>
        <dbReference type="EMBL" id="GFR37951.1"/>
    </source>
</evidence>
<comment type="caution">
    <text evidence="3">The sequence shown here is derived from an EMBL/GenBank/DDBJ whole genome shotgun (WGS) entry which is preliminary data.</text>
</comment>
<sequence length="184" mass="21730">MKPDYERYVIKSFKHNGHIHRTWYENWLVPQQLLLPEHAAEQMLILINEQTLISEADGSQWTSKVPGVSFFIPGEWYNIVALLEEEGVRFYCNVASPPYQDATHHTITYIDYDLDVIRTADGEIVVVDEDEYAEHRRLYHYSSLVEHKVGQGLKKLLQRVQEARTPFEEHTAYHYYEEWKSMNG</sequence>
<dbReference type="EMBL" id="BMAQ01000009">
    <property type="protein sequence ID" value="GFR37951.1"/>
    <property type="molecule type" value="Genomic_DNA"/>
</dbReference>
<dbReference type="InterPro" id="IPR007295">
    <property type="entry name" value="DUF402"/>
</dbReference>
<dbReference type="InterPro" id="IPR035930">
    <property type="entry name" value="FomD-like_sf"/>
</dbReference>
<evidence type="ECO:0000256" key="1">
    <source>
        <dbReference type="ARBA" id="ARBA00022801"/>
    </source>
</evidence>
<dbReference type="PANTHER" id="PTHR39159:SF1">
    <property type="entry name" value="UPF0374 PROTEIN YGAC"/>
    <property type="match status" value="1"/>
</dbReference>
<reference evidence="3" key="2">
    <citation type="journal article" date="2021" name="Data Brief">
        <title>Draft genome sequence data of the facultative, thermophilic, xylanolytic bacterium Paenibacillus sp. strain DA-C8.</title>
        <authorList>
            <person name="Chhe C."/>
            <person name="Uke A."/>
            <person name="Baramee S."/>
            <person name="Ungkulpasvich U."/>
            <person name="Tachaapaikoon C."/>
            <person name="Pason P."/>
            <person name="Waeonukul R."/>
            <person name="Ratanakhanokchai K."/>
            <person name="Kosugi A."/>
        </authorList>
    </citation>
    <scope>NUCLEOTIDE SEQUENCE</scope>
    <source>
        <strain evidence="3">DA-C8</strain>
    </source>
</reference>
<dbReference type="Pfam" id="PF04167">
    <property type="entry name" value="DUF402"/>
    <property type="match status" value="1"/>
</dbReference>
<evidence type="ECO:0000313" key="4">
    <source>
        <dbReference type="Proteomes" id="UP000654993"/>
    </source>
</evidence>
<dbReference type="GO" id="GO:0016787">
    <property type="term" value="F:hydrolase activity"/>
    <property type="evidence" value="ECO:0007669"/>
    <property type="project" value="UniProtKB-KW"/>
</dbReference>
<proteinExistence type="predicted"/>
<protein>
    <submittedName>
        <fullName evidence="3">UPF0374 protein YjjG</fullName>
    </submittedName>
</protein>
<dbReference type="SUPFAM" id="SSF159234">
    <property type="entry name" value="FomD-like"/>
    <property type="match status" value="1"/>
</dbReference>
<accession>A0A916QG80</accession>
<dbReference type="PANTHER" id="PTHR39159">
    <property type="match status" value="1"/>
</dbReference>
<dbReference type="Proteomes" id="UP000654993">
    <property type="component" value="Unassembled WGS sequence"/>
</dbReference>
<feature type="domain" description="DUF402" evidence="2">
    <location>
        <begin position="45"/>
        <end position="162"/>
    </location>
</feature>
<keyword evidence="1" id="KW-0378">Hydrolase</keyword>
<dbReference type="AlphaFoldDB" id="A0A916QG80"/>
<evidence type="ECO:0000259" key="2">
    <source>
        <dbReference type="Pfam" id="PF04167"/>
    </source>
</evidence>
<keyword evidence="4" id="KW-1185">Reference proteome</keyword>
<dbReference type="Gene3D" id="2.40.380.10">
    <property type="entry name" value="FomD-like"/>
    <property type="match status" value="1"/>
</dbReference>
<dbReference type="InterPro" id="IPR050212">
    <property type="entry name" value="Ntdp-like"/>
</dbReference>
<gene>
    <name evidence="3" type="primary">yjjG</name>
    <name evidence="3" type="ORF">PRECH8_12470</name>
</gene>